<dbReference type="AlphaFoldDB" id="A0A1W2FH04"/>
<dbReference type="RefSeq" id="WP_143446770.1">
    <property type="nucleotide sequence ID" value="NZ_FWXV01000006.1"/>
</dbReference>
<keyword evidence="3" id="KW-1185">Reference proteome</keyword>
<evidence type="ECO:0000256" key="1">
    <source>
        <dbReference type="SAM" id="SignalP"/>
    </source>
</evidence>
<feature type="chain" id="PRO_5012800204" description="Lipoprotein LpqB beta-propeller domain-containing protein" evidence="1">
    <location>
        <begin position="26"/>
        <end position="593"/>
    </location>
</feature>
<proteinExistence type="predicted"/>
<accession>A0A1W2FH04</accession>
<organism evidence="2 3">
    <name type="scientific">Kibdelosporangium aridum</name>
    <dbReference type="NCBI Taxonomy" id="2030"/>
    <lineage>
        <taxon>Bacteria</taxon>
        <taxon>Bacillati</taxon>
        <taxon>Actinomycetota</taxon>
        <taxon>Actinomycetes</taxon>
        <taxon>Pseudonocardiales</taxon>
        <taxon>Pseudonocardiaceae</taxon>
        <taxon>Kibdelosporangium</taxon>
    </lineage>
</organism>
<feature type="signal peptide" evidence="1">
    <location>
        <begin position="1"/>
        <end position="25"/>
    </location>
</feature>
<dbReference type="Proteomes" id="UP000192674">
    <property type="component" value="Unassembled WGS sequence"/>
</dbReference>
<keyword evidence="1" id="KW-0732">Signal</keyword>
<dbReference type="OrthoDB" id="3649440at2"/>
<protein>
    <recommendedName>
        <fullName evidence="4">Lipoprotein LpqB beta-propeller domain-containing protein</fullName>
    </recommendedName>
</protein>
<sequence>MRNRVGILGSALLLGLVACTGPELAGPQPLNTDPVTDVGPEVCSLLPRSAIAHMTARAEENLISVGDITVAPNIDRGQCEVLVSENSGRRTVASLRIDADQVGAITRVTTAMQVAKERSARAPVGNPLRTGTDNKPDISLAITCGKRFVHIGIEITGYDVRRKMVDQDLADLSGIVATKYGNRLGCRAEVAPPLPEEPRGSVRMMAGNGGINVPSGPSPGPSTSIGHVEALTTAADGAVYFVGRKYASSVDPRNADENGGRWGDTLRILRIRTDGVVEVAWDPNLAPFSTNNDPVAGDISEKLRLQGSDTSGSVSAIELRKDQAWLLPPSTPSRRGNSRLSRPVRIVQLSTGRAVDLRAIKAPTEADTTRIKDQNGRPVPDGVNVWNTAQFAALTFDGDTPVLLDAAQAMVWRIDALRDGKVLDATMLPIGVEIPSGTGAAGLTGGRLAVSTQQGGLAILDSRGRVILSTPVINADVDGIGPCPLELGRRQIAAAGDDVVVHAIASQVSAPAVVRVDSQRGTAKTIQISGYPGPRDPTSEVETTRFAKSFGTAAHATSLFATGWPVSALGAVGQHVLMAPYGTRILYELVPRR</sequence>
<evidence type="ECO:0000313" key="2">
    <source>
        <dbReference type="EMBL" id="SMD21217.1"/>
    </source>
</evidence>
<gene>
    <name evidence="2" type="ORF">SAMN05661093_06832</name>
</gene>
<name>A0A1W2FH04_KIBAR</name>
<reference evidence="2 3" key="1">
    <citation type="submission" date="2017-04" db="EMBL/GenBank/DDBJ databases">
        <authorList>
            <person name="Afonso C.L."/>
            <person name="Miller P.J."/>
            <person name="Scott M.A."/>
            <person name="Spackman E."/>
            <person name="Goraichik I."/>
            <person name="Dimitrov K.M."/>
            <person name="Suarez D.L."/>
            <person name="Swayne D.E."/>
        </authorList>
    </citation>
    <scope>NUCLEOTIDE SEQUENCE [LARGE SCALE GENOMIC DNA]</scope>
    <source>
        <strain evidence="2 3">DSM 43828</strain>
    </source>
</reference>
<dbReference type="PROSITE" id="PS51257">
    <property type="entry name" value="PROKAR_LIPOPROTEIN"/>
    <property type="match status" value="1"/>
</dbReference>
<evidence type="ECO:0000313" key="3">
    <source>
        <dbReference type="Proteomes" id="UP000192674"/>
    </source>
</evidence>
<evidence type="ECO:0008006" key="4">
    <source>
        <dbReference type="Google" id="ProtNLM"/>
    </source>
</evidence>
<dbReference type="EMBL" id="FWXV01000006">
    <property type="protein sequence ID" value="SMD21217.1"/>
    <property type="molecule type" value="Genomic_DNA"/>
</dbReference>